<name>A0AA37LVW4_9PEZI</name>
<organism evidence="2 3">
    <name type="scientific">Colletotrichum liriopes</name>
    <dbReference type="NCBI Taxonomy" id="708192"/>
    <lineage>
        <taxon>Eukaryota</taxon>
        <taxon>Fungi</taxon>
        <taxon>Dikarya</taxon>
        <taxon>Ascomycota</taxon>
        <taxon>Pezizomycotina</taxon>
        <taxon>Sordariomycetes</taxon>
        <taxon>Hypocreomycetidae</taxon>
        <taxon>Glomerellales</taxon>
        <taxon>Glomerellaceae</taxon>
        <taxon>Colletotrichum</taxon>
        <taxon>Colletotrichum spaethianum species complex</taxon>
    </lineage>
</organism>
<gene>
    <name evidence="2" type="ORF">ColLi_09250</name>
</gene>
<dbReference type="AlphaFoldDB" id="A0AA37LVW4"/>
<proteinExistence type="predicted"/>
<evidence type="ECO:0000313" key="3">
    <source>
        <dbReference type="Proteomes" id="UP001055172"/>
    </source>
</evidence>
<evidence type="ECO:0000256" key="1">
    <source>
        <dbReference type="SAM" id="MobiDB-lite"/>
    </source>
</evidence>
<dbReference type="Proteomes" id="UP001055172">
    <property type="component" value="Unassembled WGS sequence"/>
</dbReference>
<feature type="region of interest" description="Disordered" evidence="1">
    <location>
        <begin position="46"/>
        <end position="154"/>
    </location>
</feature>
<reference evidence="2 3" key="1">
    <citation type="submission" date="2021-07" db="EMBL/GenBank/DDBJ databases">
        <title>Genome data of Colletotrichum spaethianum.</title>
        <authorList>
            <person name="Utami Y.D."/>
            <person name="Hiruma K."/>
        </authorList>
    </citation>
    <scope>NUCLEOTIDE SEQUENCE [LARGE SCALE GENOMIC DNA]</scope>
    <source>
        <strain evidence="2 3">MAFF 242679</strain>
    </source>
</reference>
<protein>
    <submittedName>
        <fullName evidence="2">Uncharacterized protein</fullName>
    </submittedName>
</protein>
<feature type="compositionally biased region" description="Low complexity" evidence="1">
    <location>
        <begin position="59"/>
        <end position="78"/>
    </location>
</feature>
<evidence type="ECO:0000313" key="2">
    <source>
        <dbReference type="EMBL" id="GJC86412.1"/>
    </source>
</evidence>
<comment type="caution">
    <text evidence="2">The sequence shown here is derived from an EMBL/GenBank/DDBJ whole genome shotgun (WGS) entry which is preliminary data.</text>
</comment>
<accession>A0AA37LVW4</accession>
<dbReference type="EMBL" id="BPPX01000021">
    <property type="protein sequence ID" value="GJC86412.1"/>
    <property type="molecule type" value="Genomic_DNA"/>
</dbReference>
<feature type="compositionally biased region" description="Low complexity" evidence="1">
    <location>
        <begin position="99"/>
        <end position="125"/>
    </location>
</feature>
<sequence length="337" mass="36444">MASIFETLRLYPRERLLVPPLHWTDRHMQLLGCTFVDDDCSQPTSVGIDVNADTEHHPSTSSTSSPCSPAAFAASQEASPPPTPESSPDRSIATVTAPTTLSSISSTSSVGANANTSSTTANSQPCSPPMPRSPPASFNSPTPPKDPSPRQRETWARTMARSHVVPAKQGAITNLLQTGPSKVKQTSKMLTASVPSFAVALSFESHRYRLPCFVFSVLLEPTPAVAVLPTTDTRTTATKLFPTIAFLDGSDIETAREESLTYMYKPRVSPPTWRLYKKHLARLTPADPRRDAYVTALLTAMAQENQAASRDYASTSGATRECFRSTPPTFLRLSSTS</sequence>
<keyword evidence="3" id="KW-1185">Reference proteome</keyword>